<evidence type="ECO:0000313" key="3">
    <source>
        <dbReference type="Proteomes" id="UP000286715"/>
    </source>
</evidence>
<dbReference type="PANTHER" id="PTHR35889:SF3">
    <property type="entry name" value="F-BOX DOMAIN-CONTAINING PROTEIN"/>
    <property type="match status" value="1"/>
</dbReference>
<protein>
    <recommendedName>
        <fullName evidence="1">Cytochrome C Planctomycete-type domain-containing protein</fullName>
    </recommendedName>
</protein>
<dbReference type="SUPFAM" id="SSF46626">
    <property type="entry name" value="Cytochrome c"/>
    <property type="match status" value="1"/>
</dbReference>
<dbReference type="RefSeq" id="WP_124396773.1">
    <property type="nucleotide sequence ID" value="NZ_BHZE01000001.1"/>
</dbReference>
<evidence type="ECO:0000313" key="2">
    <source>
        <dbReference type="EMBL" id="GCD76699.1"/>
    </source>
</evidence>
<keyword evidence="3" id="KW-1185">Reference proteome</keyword>
<accession>A0A401XI59</accession>
<dbReference type="AlphaFoldDB" id="A0A401XI59"/>
<name>A0A401XI59_9FLAO</name>
<proteinExistence type="predicted"/>
<dbReference type="EMBL" id="BHZE01000001">
    <property type="protein sequence ID" value="GCD76699.1"/>
    <property type="molecule type" value="Genomic_DNA"/>
</dbReference>
<gene>
    <name evidence="2" type="ORF">JCM31826_01810</name>
</gene>
<sequence>MKKYIAITFIALSSAMVLLQCTRRNEEDLKAICFEASILPVIQANCGTAGCHDATTAADGYDLTNYIGIMRAVKPGNGTGSKLVKVMLETRPDKRMPPPPAAPMSQDFIDLVIKWIDKGEGNVVGCASNAACDTSSVSFARDVQPILNDFCVSCHTAGAPSGGVVLNTYNGVKTVADNGKLIGSISHTPGFSAMPPSGIKLDECKLNTIKAWVNSGAPNN</sequence>
<dbReference type="Pfam" id="PF07635">
    <property type="entry name" value="PSCyt1"/>
    <property type="match status" value="1"/>
</dbReference>
<organism evidence="2 3">
    <name type="scientific">Thermaurantimonas aggregans</name>
    <dbReference type="NCBI Taxonomy" id="2173829"/>
    <lineage>
        <taxon>Bacteria</taxon>
        <taxon>Pseudomonadati</taxon>
        <taxon>Bacteroidota</taxon>
        <taxon>Flavobacteriia</taxon>
        <taxon>Flavobacteriales</taxon>
        <taxon>Schleiferiaceae</taxon>
        <taxon>Thermaurantimonas</taxon>
    </lineage>
</organism>
<dbReference type="InterPro" id="IPR036909">
    <property type="entry name" value="Cyt_c-like_dom_sf"/>
</dbReference>
<evidence type="ECO:0000259" key="1">
    <source>
        <dbReference type="Pfam" id="PF07635"/>
    </source>
</evidence>
<dbReference type="PANTHER" id="PTHR35889">
    <property type="entry name" value="CYCLOINULO-OLIGOSACCHARIDE FRUCTANOTRANSFERASE-RELATED"/>
    <property type="match status" value="1"/>
</dbReference>
<dbReference type="GO" id="GO:0020037">
    <property type="term" value="F:heme binding"/>
    <property type="evidence" value="ECO:0007669"/>
    <property type="project" value="InterPro"/>
</dbReference>
<dbReference type="InterPro" id="IPR011429">
    <property type="entry name" value="Cyt_c_Planctomycete-type"/>
</dbReference>
<dbReference type="OrthoDB" id="9786191at2"/>
<dbReference type="Proteomes" id="UP000286715">
    <property type="component" value="Unassembled WGS sequence"/>
</dbReference>
<feature type="domain" description="Cytochrome C Planctomycete-type" evidence="1">
    <location>
        <begin position="50"/>
        <end position="99"/>
    </location>
</feature>
<comment type="caution">
    <text evidence="2">The sequence shown here is derived from an EMBL/GenBank/DDBJ whole genome shotgun (WGS) entry which is preliminary data.</text>
</comment>
<reference evidence="2 3" key="1">
    <citation type="submission" date="2018-11" db="EMBL/GenBank/DDBJ databases">
        <title>Schleiferia aggregans sp. nov., a moderately thermophilic heterotrophic bacterium isolated from microbial mats at a terrestrial hot spring.</title>
        <authorList>
            <person name="Iino T."/>
            <person name="Ohkuma M."/>
            <person name="Haruta S."/>
        </authorList>
    </citation>
    <scope>NUCLEOTIDE SEQUENCE [LARGE SCALE GENOMIC DNA]</scope>
    <source>
        <strain evidence="2 3">LA</strain>
    </source>
</reference>
<dbReference type="GO" id="GO:0009055">
    <property type="term" value="F:electron transfer activity"/>
    <property type="evidence" value="ECO:0007669"/>
    <property type="project" value="InterPro"/>
</dbReference>